<feature type="transmembrane region" description="Helical" evidence="6">
    <location>
        <begin position="543"/>
        <end position="567"/>
    </location>
</feature>
<dbReference type="PANTHER" id="PTHR19134">
    <property type="entry name" value="RECEPTOR-TYPE TYROSINE-PROTEIN PHOSPHATASE"/>
    <property type="match status" value="1"/>
</dbReference>
<dbReference type="PRINTS" id="PR00700">
    <property type="entry name" value="PRTYPHPHTASE"/>
</dbReference>
<evidence type="ECO:0000256" key="7">
    <source>
        <dbReference type="SAM" id="SignalP"/>
    </source>
</evidence>
<evidence type="ECO:0000259" key="9">
    <source>
        <dbReference type="PROSITE" id="PS50056"/>
    </source>
</evidence>
<feature type="non-terminal residue" evidence="10">
    <location>
        <position position="894"/>
    </location>
</feature>
<dbReference type="PANTHER" id="PTHR19134:SF562">
    <property type="entry name" value="PROTEIN-TYROSINE-PHOSPHATASE"/>
    <property type="match status" value="1"/>
</dbReference>
<keyword evidence="3" id="KW-0378">Hydrolase</keyword>
<dbReference type="SMART" id="SM00404">
    <property type="entry name" value="PTPc_motif"/>
    <property type="match status" value="1"/>
</dbReference>
<comment type="caution">
    <text evidence="10">The sequence shown here is derived from an EMBL/GenBank/DDBJ whole genome shotgun (WGS) entry which is preliminary data.</text>
</comment>
<evidence type="ECO:0000256" key="6">
    <source>
        <dbReference type="SAM" id="Phobius"/>
    </source>
</evidence>
<dbReference type="PROSITE" id="PS50056">
    <property type="entry name" value="TYR_PHOSPHATASE_2"/>
    <property type="match status" value="1"/>
</dbReference>
<dbReference type="InterPro" id="IPR016130">
    <property type="entry name" value="Tyr_Pase_AS"/>
</dbReference>
<dbReference type="InterPro" id="IPR029021">
    <property type="entry name" value="Prot-tyrosine_phosphatase-like"/>
</dbReference>
<accession>A0A433TBV1</accession>
<keyword evidence="6" id="KW-0472">Membrane</keyword>
<comment type="similarity">
    <text evidence="1">Belongs to the protein-tyrosine phosphatase family.</text>
</comment>
<feature type="signal peptide" evidence="7">
    <location>
        <begin position="1"/>
        <end position="24"/>
    </location>
</feature>
<proteinExistence type="inferred from homology"/>
<dbReference type="InterPro" id="IPR050348">
    <property type="entry name" value="Protein-Tyr_Phosphatase"/>
</dbReference>
<feature type="domain" description="Tyrosine-protein phosphatase" evidence="8">
    <location>
        <begin position="655"/>
        <end position="894"/>
    </location>
</feature>
<keyword evidence="6" id="KW-0812">Transmembrane</keyword>
<feature type="domain" description="Tyrosine specific protein phosphatases" evidence="9">
    <location>
        <begin position="829"/>
        <end position="894"/>
    </location>
</feature>
<sequence length="894" mass="97380">MDMASRVSIYFIFASAVIINICYGQCNQANWFGPSCRYQCHCEDYRNCDSGKGTCADRCDLGFFGPACQYWASEFSAAAGQPDLSWLTDDDQQTCNVRADQSVAVALSRPHLLTWVRVSVNNKDALASLTLGYRTLQQPDTDVACPGALVAKVDDLTADIACPSAGVVGHVTLFGPGVRHLCSLHISAGRNVALKQSDVRQSSTFSNWYARNAVDGNVGPVDGTGSQLRSTCTHTDSNYPDARWSLTFASAVTLSEMVIYNRRDPSRADCCEIRLVGFTLRMFSDVSGRNEIYAYTDRRTDPQQVYVILPEPALTTAVRKVEISASRNSNILTLCEVIALGELPCPAGQFGLECERQCNCAGPDNACLVSSGGCPSGCAAGYTGPDCWTACGRGRYGLGCEQSCSDYCAQPRDYCDHVTGSCLDGCLPGYQPPLCKQVCPITTFGQDCGQNCSALCLDMDCHHVTGECRSCHPGYTGEFCSDDCPKPSYGAGCAQNCSTNCLDQLCHHVTGKCDNCTMGRKGEYCETTIVEAQTDTGGGSDSAVIGAAVGVTVGLVLLIAVAVAFVVRGRMRRGSSEPVEMKQWVNPASVTSPVPGSPEKPARPARPVADTGPGKVKLANDKPDNVYSNVLPHHTAVKAGELRAYLHTHAADSFLAQQFETVPLANSYPQKIGTTPPNNKKNRYKNIVPYDHSRVILEVNPHKKQDDYINASYIKGYKNQDTYIASQAPTDQILQDFVRMLWEKEVDRVVMLTNLVELRKVKCTQYWPADAEITVGDIGIELLSSRVYAEYTVRLLRLHKSGESSRAVTQFHFTAWPDKSVPDSPWALVDFYHTVWAAPGSGPLLVHCSAGVGRTGTFIALCQLMQEAEETGKMDFLAALWRLRQDRMSMIQTQ</sequence>
<keyword evidence="7" id="KW-0732">Signal</keyword>
<dbReference type="Gene3D" id="3.90.190.10">
    <property type="entry name" value="Protein tyrosine phosphatase superfamily"/>
    <property type="match status" value="1"/>
</dbReference>
<dbReference type="OrthoDB" id="6159871at2759"/>
<dbReference type="GO" id="GO:0004725">
    <property type="term" value="F:protein tyrosine phosphatase activity"/>
    <property type="evidence" value="ECO:0007669"/>
    <property type="project" value="UniProtKB-EC"/>
</dbReference>
<dbReference type="EMBL" id="RQTK01000475">
    <property type="protein sequence ID" value="RUS79048.1"/>
    <property type="molecule type" value="Genomic_DNA"/>
</dbReference>
<feature type="region of interest" description="Disordered" evidence="5">
    <location>
        <begin position="588"/>
        <end position="624"/>
    </location>
</feature>
<evidence type="ECO:0000256" key="2">
    <source>
        <dbReference type="ARBA" id="ARBA00013064"/>
    </source>
</evidence>
<dbReference type="Pfam" id="PF00102">
    <property type="entry name" value="Y_phosphatase"/>
    <property type="match status" value="1"/>
</dbReference>
<evidence type="ECO:0000313" key="11">
    <source>
        <dbReference type="Proteomes" id="UP000271974"/>
    </source>
</evidence>
<dbReference type="SUPFAM" id="SSF52799">
    <property type="entry name" value="(Phosphotyrosine protein) phosphatases II"/>
    <property type="match status" value="1"/>
</dbReference>
<dbReference type="InterPro" id="IPR000242">
    <property type="entry name" value="PTP_cat"/>
</dbReference>
<dbReference type="STRING" id="188477.A0A433TBV1"/>
<dbReference type="Gene3D" id="2.170.300.10">
    <property type="entry name" value="Tie2 ligand-binding domain superfamily"/>
    <property type="match status" value="1"/>
</dbReference>
<evidence type="ECO:0000256" key="5">
    <source>
        <dbReference type="SAM" id="MobiDB-lite"/>
    </source>
</evidence>
<dbReference type="InterPro" id="IPR003595">
    <property type="entry name" value="Tyr_Pase_cat"/>
</dbReference>
<evidence type="ECO:0000256" key="3">
    <source>
        <dbReference type="ARBA" id="ARBA00022801"/>
    </source>
</evidence>
<gene>
    <name evidence="10" type="ORF">EGW08_013205</name>
</gene>
<dbReference type="SMART" id="SM00194">
    <property type="entry name" value="PTPc"/>
    <property type="match status" value="1"/>
</dbReference>
<evidence type="ECO:0000256" key="1">
    <source>
        <dbReference type="ARBA" id="ARBA00009580"/>
    </source>
</evidence>
<dbReference type="Pfam" id="PF22633">
    <property type="entry name" value="F5_F8_type_C_2"/>
    <property type="match status" value="1"/>
</dbReference>
<keyword evidence="4" id="KW-0904">Protein phosphatase</keyword>
<reference evidence="10 11" key="1">
    <citation type="submission" date="2019-01" db="EMBL/GenBank/DDBJ databases">
        <title>A draft genome assembly of the solar-powered sea slug Elysia chlorotica.</title>
        <authorList>
            <person name="Cai H."/>
            <person name="Li Q."/>
            <person name="Fang X."/>
            <person name="Li J."/>
            <person name="Curtis N.E."/>
            <person name="Altenburger A."/>
            <person name="Shibata T."/>
            <person name="Feng M."/>
            <person name="Maeda T."/>
            <person name="Schwartz J.A."/>
            <person name="Shigenobu S."/>
            <person name="Lundholm N."/>
            <person name="Nishiyama T."/>
            <person name="Yang H."/>
            <person name="Hasebe M."/>
            <person name="Li S."/>
            <person name="Pierce S.K."/>
            <person name="Wang J."/>
        </authorList>
    </citation>
    <scope>NUCLEOTIDE SEQUENCE [LARGE SCALE GENOMIC DNA]</scope>
    <source>
        <strain evidence="10">EC2010</strain>
        <tissue evidence="10">Whole organism of an adult</tissue>
    </source>
</reference>
<name>A0A433TBV1_ELYCH</name>
<keyword evidence="11" id="KW-1185">Reference proteome</keyword>
<feature type="chain" id="PRO_5019377022" description="protein-tyrosine-phosphatase" evidence="7">
    <location>
        <begin position="25"/>
        <end position="894"/>
    </location>
</feature>
<organism evidence="10 11">
    <name type="scientific">Elysia chlorotica</name>
    <name type="common">Eastern emerald elysia</name>
    <name type="synonym">Sea slug</name>
    <dbReference type="NCBI Taxonomy" id="188477"/>
    <lineage>
        <taxon>Eukaryota</taxon>
        <taxon>Metazoa</taxon>
        <taxon>Spiralia</taxon>
        <taxon>Lophotrochozoa</taxon>
        <taxon>Mollusca</taxon>
        <taxon>Gastropoda</taxon>
        <taxon>Heterobranchia</taxon>
        <taxon>Euthyneura</taxon>
        <taxon>Panpulmonata</taxon>
        <taxon>Sacoglossa</taxon>
        <taxon>Placobranchoidea</taxon>
        <taxon>Plakobranchidae</taxon>
        <taxon>Elysia</taxon>
    </lineage>
</organism>
<dbReference type="EC" id="3.1.3.48" evidence="2"/>
<evidence type="ECO:0000259" key="8">
    <source>
        <dbReference type="PROSITE" id="PS50055"/>
    </source>
</evidence>
<dbReference type="PROSITE" id="PS50055">
    <property type="entry name" value="TYR_PHOSPHATASE_PTP"/>
    <property type="match status" value="1"/>
</dbReference>
<protein>
    <recommendedName>
        <fullName evidence="2">protein-tyrosine-phosphatase</fullName>
        <ecNumber evidence="2">3.1.3.48</ecNumber>
    </recommendedName>
</protein>
<evidence type="ECO:0000256" key="4">
    <source>
        <dbReference type="ARBA" id="ARBA00022912"/>
    </source>
</evidence>
<evidence type="ECO:0000313" key="10">
    <source>
        <dbReference type="EMBL" id="RUS79048.1"/>
    </source>
</evidence>
<dbReference type="Gene3D" id="2.60.120.260">
    <property type="entry name" value="Galactose-binding domain-like"/>
    <property type="match status" value="1"/>
</dbReference>
<dbReference type="Proteomes" id="UP000271974">
    <property type="component" value="Unassembled WGS sequence"/>
</dbReference>
<dbReference type="PROSITE" id="PS00383">
    <property type="entry name" value="TYR_PHOSPHATASE_1"/>
    <property type="match status" value="1"/>
</dbReference>
<keyword evidence="6" id="KW-1133">Transmembrane helix</keyword>
<dbReference type="SUPFAM" id="SSF49785">
    <property type="entry name" value="Galactose-binding domain-like"/>
    <property type="match status" value="1"/>
</dbReference>
<dbReference type="AlphaFoldDB" id="A0A433TBV1"/>
<dbReference type="InterPro" id="IPR000387">
    <property type="entry name" value="Tyr_Pase_dom"/>
</dbReference>
<dbReference type="InterPro" id="IPR008979">
    <property type="entry name" value="Galactose-bd-like_sf"/>
</dbReference>